<name>A0A5B9ECU1_9BACT</name>
<sequence>MSAATFENPLIPNQRLKQLYNAMRDLRSGSKRTRGLEAGIAATANHLRPQDTIAASAALAPAVGIVQQSSGNLLPSTLDAAQQFAAVHGAAFANMHFTPGFVAVLYLDSALPAGCERFIEMTAKRELPVLYLQLPGHTPHPSAAKHKIPVIPVDVHDAVACYRVAQEAFTRARTLHLPTWISFQQIGKEDSLDAMRGYLKAKGLLARS</sequence>
<reference evidence="1 2" key="1">
    <citation type="submission" date="2019-08" db="EMBL/GenBank/DDBJ databases">
        <title>Complete genome sequence of Terriglobus albidus strain ORNL.</title>
        <authorList>
            <person name="Podar M."/>
        </authorList>
    </citation>
    <scope>NUCLEOTIDE SEQUENCE [LARGE SCALE GENOMIC DNA]</scope>
    <source>
        <strain evidence="1 2">ORNL</strain>
    </source>
</reference>
<dbReference type="AlphaFoldDB" id="A0A5B9ECU1"/>
<evidence type="ECO:0000313" key="1">
    <source>
        <dbReference type="EMBL" id="QEE29529.1"/>
    </source>
</evidence>
<dbReference type="OrthoDB" id="119428at2"/>
<dbReference type="EMBL" id="CP042806">
    <property type="protein sequence ID" value="QEE29529.1"/>
    <property type="molecule type" value="Genomic_DNA"/>
</dbReference>
<dbReference type="SUPFAM" id="SSF52518">
    <property type="entry name" value="Thiamin diphosphate-binding fold (THDP-binding)"/>
    <property type="match status" value="1"/>
</dbReference>
<protein>
    <submittedName>
        <fullName evidence="1">Uncharacterized protein</fullName>
    </submittedName>
</protein>
<dbReference type="InterPro" id="IPR029061">
    <property type="entry name" value="THDP-binding"/>
</dbReference>
<organism evidence="1 2">
    <name type="scientific">Terriglobus albidus</name>
    <dbReference type="NCBI Taxonomy" id="1592106"/>
    <lineage>
        <taxon>Bacteria</taxon>
        <taxon>Pseudomonadati</taxon>
        <taxon>Acidobacteriota</taxon>
        <taxon>Terriglobia</taxon>
        <taxon>Terriglobales</taxon>
        <taxon>Acidobacteriaceae</taxon>
        <taxon>Terriglobus</taxon>
    </lineage>
</organism>
<dbReference type="Proteomes" id="UP000321820">
    <property type="component" value="Chromosome"/>
</dbReference>
<keyword evidence="2" id="KW-1185">Reference proteome</keyword>
<accession>A0A5B9ECU1</accession>
<gene>
    <name evidence="1" type="ORF">FTW19_16915</name>
</gene>
<dbReference type="KEGG" id="talb:FTW19_16915"/>
<dbReference type="RefSeq" id="WP_147648721.1">
    <property type="nucleotide sequence ID" value="NZ_CP042806.1"/>
</dbReference>
<evidence type="ECO:0000313" key="2">
    <source>
        <dbReference type="Proteomes" id="UP000321820"/>
    </source>
</evidence>
<proteinExistence type="predicted"/>